<sequence length="142" mass="16459">MTDDYYLNEVLKYAVNHDVKYTLAYLLSPITPSTSNPKNRRIVINMNFHDQGQLAYQAAHEVRHVINEDSGRLYLFSASKNSIEGAANKGAIDILVPIYFDEIEEDDANVNCFLDALHIPYTMFDWAVQSIEDYYFERKYGY</sequence>
<dbReference type="RefSeq" id="WP_176818351.1">
    <property type="nucleotide sequence ID" value="NZ_JABXWP010000016.1"/>
</dbReference>
<accession>A0A7Y7QH74</accession>
<evidence type="ECO:0000313" key="1">
    <source>
        <dbReference type="EMBL" id="NVO88908.1"/>
    </source>
</evidence>
<name>A0A7Y7QH74_LACRH</name>
<gene>
    <name evidence="1" type="ORF">HWN39_10500</name>
</gene>
<comment type="caution">
    <text evidence="1">The sequence shown here is derived from an EMBL/GenBank/DDBJ whole genome shotgun (WGS) entry which is preliminary data.</text>
</comment>
<protein>
    <submittedName>
        <fullName evidence="1">ImmA/IrrE family metallo-endopeptidase</fullName>
    </submittedName>
</protein>
<reference evidence="1 2" key="1">
    <citation type="submission" date="2020-06" db="EMBL/GenBank/DDBJ databases">
        <title>Lactobacillus rhamnosus QC,genome.</title>
        <authorList>
            <person name="Yi H."/>
            <person name="Jin M."/>
        </authorList>
    </citation>
    <scope>NUCLEOTIDE SEQUENCE [LARGE SCALE GENOMIC DNA]</scope>
    <source>
        <strain evidence="1 2">QC</strain>
    </source>
</reference>
<dbReference type="AlphaFoldDB" id="A0A7Y7QH74"/>
<dbReference type="EMBL" id="JABXWP010000016">
    <property type="protein sequence ID" value="NVO88908.1"/>
    <property type="molecule type" value="Genomic_DNA"/>
</dbReference>
<evidence type="ECO:0000313" key="2">
    <source>
        <dbReference type="Proteomes" id="UP000542889"/>
    </source>
</evidence>
<organism evidence="1 2">
    <name type="scientific">Lacticaseibacillus rhamnosus</name>
    <name type="common">Lactobacillus rhamnosus</name>
    <dbReference type="NCBI Taxonomy" id="47715"/>
    <lineage>
        <taxon>Bacteria</taxon>
        <taxon>Bacillati</taxon>
        <taxon>Bacillota</taxon>
        <taxon>Bacilli</taxon>
        <taxon>Lactobacillales</taxon>
        <taxon>Lactobacillaceae</taxon>
        <taxon>Lacticaseibacillus</taxon>
    </lineage>
</organism>
<proteinExistence type="predicted"/>
<dbReference type="Proteomes" id="UP000542889">
    <property type="component" value="Unassembled WGS sequence"/>
</dbReference>